<accession>A0A368VQ85</accession>
<proteinExistence type="predicted"/>
<evidence type="ECO:0000313" key="2">
    <source>
        <dbReference type="EMBL" id="RCW44031.1"/>
    </source>
</evidence>
<comment type="caution">
    <text evidence="2">The sequence shown here is derived from an EMBL/GenBank/DDBJ whole genome shotgun (WGS) entry which is preliminary data.</text>
</comment>
<keyword evidence="3" id="KW-1185">Reference proteome</keyword>
<evidence type="ECO:0000313" key="3">
    <source>
        <dbReference type="Proteomes" id="UP000253495"/>
    </source>
</evidence>
<dbReference type="Pfam" id="PF11248">
    <property type="entry name" value="DUF3046"/>
    <property type="match status" value="1"/>
</dbReference>
<dbReference type="Proteomes" id="UP000253495">
    <property type="component" value="Unassembled WGS sequence"/>
</dbReference>
<evidence type="ECO:0000256" key="1">
    <source>
        <dbReference type="SAM" id="MobiDB-lite"/>
    </source>
</evidence>
<reference evidence="2 3" key="1">
    <citation type="submission" date="2018-07" db="EMBL/GenBank/DDBJ databases">
        <title>Genomic Encyclopedia of Type Strains, Phase III (KMG-III): the genomes of soil and plant-associated and newly described type strains.</title>
        <authorList>
            <person name="Whitman W."/>
        </authorList>
    </citation>
    <scope>NUCLEOTIDE SEQUENCE [LARGE SCALE GENOMIC DNA]</scope>
    <source>
        <strain evidence="2 3">CECT 8575</strain>
    </source>
</reference>
<dbReference type="InterPro" id="IPR021408">
    <property type="entry name" value="DUF3046"/>
</dbReference>
<dbReference type="EMBL" id="QPJC01000005">
    <property type="protein sequence ID" value="RCW44031.1"/>
    <property type="molecule type" value="Genomic_DNA"/>
</dbReference>
<feature type="region of interest" description="Disordered" evidence="1">
    <location>
        <begin position="1"/>
        <end position="29"/>
    </location>
</feature>
<dbReference type="AlphaFoldDB" id="A0A368VQ85"/>
<organism evidence="2 3">
    <name type="scientific">Halopolyspora algeriensis</name>
    <dbReference type="NCBI Taxonomy" id="1500506"/>
    <lineage>
        <taxon>Bacteria</taxon>
        <taxon>Bacillati</taxon>
        <taxon>Actinomycetota</taxon>
        <taxon>Actinomycetes</taxon>
        <taxon>Actinomycetes incertae sedis</taxon>
        <taxon>Halopolyspora</taxon>
    </lineage>
</organism>
<protein>
    <submittedName>
        <fullName evidence="2">DUF3046 family protein</fullName>
    </submittedName>
</protein>
<name>A0A368VQ85_9ACTN</name>
<gene>
    <name evidence="2" type="ORF">DFQ14_105176</name>
</gene>
<feature type="compositionally biased region" description="Basic and acidic residues" evidence="1">
    <location>
        <begin position="1"/>
        <end position="13"/>
    </location>
</feature>
<sequence length="94" mass="10866">MQQDRDTLQDKHTARVPPRNLEAPPPIGRSMRHTVFRRRMTEEFGEIRADTLTRDFVLASLGHRTADQALDAGMEPKQVWFALCEALEVPPERR</sequence>